<dbReference type="InterPro" id="IPR014720">
    <property type="entry name" value="dsRBD_dom"/>
</dbReference>
<name>A0A3G5AHD9_9VIRU</name>
<dbReference type="SUPFAM" id="SSF54768">
    <property type="entry name" value="dsRNA-binding domain-like"/>
    <property type="match status" value="1"/>
</dbReference>
<accession>A0A3G5AHD9</accession>
<dbReference type="EMBL" id="MK072491">
    <property type="protein sequence ID" value="AYV86004.1"/>
    <property type="molecule type" value="Genomic_DNA"/>
</dbReference>
<dbReference type="GO" id="GO:0003723">
    <property type="term" value="F:RNA binding"/>
    <property type="evidence" value="ECO:0007669"/>
    <property type="project" value="UniProtKB-UniRule"/>
</dbReference>
<gene>
    <name evidence="3" type="ORF">Solivirus3_4</name>
</gene>
<dbReference type="Gene3D" id="3.30.160.20">
    <property type="match status" value="1"/>
</dbReference>
<evidence type="ECO:0000256" key="1">
    <source>
        <dbReference type="PROSITE-ProRule" id="PRU00266"/>
    </source>
</evidence>
<feature type="domain" description="DRBM" evidence="2">
    <location>
        <begin position="98"/>
        <end position="167"/>
    </location>
</feature>
<organism evidence="3">
    <name type="scientific">Solivirus sp</name>
    <dbReference type="NCBI Taxonomy" id="2487772"/>
    <lineage>
        <taxon>Viruses</taxon>
        <taxon>Pithoviruses</taxon>
    </lineage>
</organism>
<reference evidence="3" key="1">
    <citation type="submission" date="2018-10" db="EMBL/GenBank/DDBJ databases">
        <title>Hidden diversity of soil giant viruses.</title>
        <authorList>
            <person name="Schulz F."/>
            <person name="Alteio L."/>
            <person name="Goudeau D."/>
            <person name="Ryan E.M."/>
            <person name="Malmstrom R.R."/>
            <person name="Blanchard J."/>
            <person name="Woyke T."/>
        </authorList>
    </citation>
    <scope>NUCLEOTIDE SEQUENCE</scope>
    <source>
        <strain evidence="3">SOV1</strain>
    </source>
</reference>
<dbReference type="PROSITE" id="PS50137">
    <property type="entry name" value="DS_RBD"/>
    <property type="match status" value="1"/>
</dbReference>
<proteinExistence type="predicted"/>
<sequence length="184" mass="22025">MNKRYPSDLQKRYANTVFPNLPNELIVEILINTDNKTFNDLCYEPEFQSYCSENSVFSERIYEERAKRASLKIYAKDLTDLKPREMTWREFYYMVDRDPVLRLKDIFESFYDPVPEYILEHSDNPEMGKFKNIIKMRTGIVIGIGYGENREEARLNAAKVAIDHLKRHNIDPENVLREKIKRYR</sequence>
<keyword evidence="1" id="KW-0694">RNA-binding</keyword>
<evidence type="ECO:0000259" key="2">
    <source>
        <dbReference type="PROSITE" id="PS50137"/>
    </source>
</evidence>
<evidence type="ECO:0000313" key="3">
    <source>
        <dbReference type="EMBL" id="AYV86004.1"/>
    </source>
</evidence>
<protein>
    <recommendedName>
        <fullName evidence="2">DRBM domain-containing protein</fullName>
    </recommendedName>
</protein>